<reference evidence="1 2" key="1">
    <citation type="submission" date="2019-08" db="EMBL/GenBank/DDBJ databases">
        <title>The genome of the soybean aphid Biotype 1, its phylome, world population structure and adaptation to the North American continent.</title>
        <authorList>
            <person name="Giordano R."/>
            <person name="Donthu R.K."/>
            <person name="Hernandez A.G."/>
            <person name="Wright C.L."/>
            <person name="Zimin A.V."/>
        </authorList>
    </citation>
    <scope>NUCLEOTIDE SEQUENCE [LARGE SCALE GENOMIC DNA]</scope>
    <source>
        <tissue evidence="1">Whole aphids</tissue>
    </source>
</reference>
<comment type="caution">
    <text evidence="1">The sequence shown here is derived from an EMBL/GenBank/DDBJ whole genome shotgun (WGS) entry which is preliminary data.</text>
</comment>
<name>A0A6G0TJA0_APHGL</name>
<evidence type="ECO:0000313" key="2">
    <source>
        <dbReference type="Proteomes" id="UP000475862"/>
    </source>
</evidence>
<dbReference type="AlphaFoldDB" id="A0A6G0TJA0"/>
<protein>
    <submittedName>
        <fullName evidence="1">Uncharacterized protein</fullName>
    </submittedName>
</protein>
<evidence type="ECO:0000313" key="1">
    <source>
        <dbReference type="EMBL" id="KAE9532792.1"/>
    </source>
</evidence>
<accession>A0A6G0TJA0</accession>
<dbReference type="EMBL" id="VYZN01000038">
    <property type="protein sequence ID" value="KAE9532792.1"/>
    <property type="molecule type" value="Genomic_DNA"/>
</dbReference>
<dbReference type="Proteomes" id="UP000475862">
    <property type="component" value="Unassembled WGS sequence"/>
</dbReference>
<organism evidence="1 2">
    <name type="scientific">Aphis glycines</name>
    <name type="common">Soybean aphid</name>
    <dbReference type="NCBI Taxonomy" id="307491"/>
    <lineage>
        <taxon>Eukaryota</taxon>
        <taxon>Metazoa</taxon>
        <taxon>Ecdysozoa</taxon>
        <taxon>Arthropoda</taxon>
        <taxon>Hexapoda</taxon>
        <taxon>Insecta</taxon>
        <taxon>Pterygota</taxon>
        <taxon>Neoptera</taxon>
        <taxon>Paraneoptera</taxon>
        <taxon>Hemiptera</taxon>
        <taxon>Sternorrhyncha</taxon>
        <taxon>Aphidomorpha</taxon>
        <taxon>Aphidoidea</taxon>
        <taxon>Aphididae</taxon>
        <taxon>Aphidini</taxon>
        <taxon>Aphis</taxon>
        <taxon>Aphis</taxon>
    </lineage>
</organism>
<proteinExistence type="predicted"/>
<gene>
    <name evidence="1" type="ORF">AGLY_009873</name>
</gene>
<sequence length="207" mass="23552">MKIEFAQVDLFFVREVMRSAHIFTQSHAYPLGPISRPGFFLPGLPRSRGGGLVSVSYFHPSNRVTSNKGLVATLLSLHHIIYTKIQFCGIISFLKAIISEFLIILEKVIFQILDGINNTQFLKILPCLTFPRSLQLSYALDYRDRDKSVIILKKLALIFAKNPYLSPDFRKILFQDYITVMNNKKVGQRISVVDVCPSSLRSSDRIV</sequence>
<keyword evidence="2" id="KW-1185">Reference proteome</keyword>